<dbReference type="EMBL" id="BAAAQR010000001">
    <property type="protein sequence ID" value="GAA2136697.1"/>
    <property type="molecule type" value="Genomic_DNA"/>
</dbReference>
<dbReference type="InterPro" id="IPR002881">
    <property type="entry name" value="DUF58"/>
</dbReference>
<organism evidence="2 3">
    <name type="scientific">Nocardioides koreensis</name>
    <dbReference type="NCBI Taxonomy" id="433651"/>
    <lineage>
        <taxon>Bacteria</taxon>
        <taxon>Bacillati</taxon>
        <taxon>Actinomycetota</taxon>
        <taxon>Actinomycetes</taxon>
        <taxon>Propionibacteriales</taxon>
        <taxon>Nocardioidaceae</taxon>
        <taxon>Nocardioides</taxon>
    </lineage>
</organism>
<sequence>MVLRGRVPLLLLLGLVPVVLRPSMSTVWLWVLAVGLLVLADWLLAPAPGAVALDRAPVAPVRLGHPAESVLLATNTGSRPVRANLRDAWQPTAGAHDNRHRIRLGPGDRVRLRTPLLPRRRGDLRAVGVTVRTHGPLGLAARQRTREVPGAARSLPPFGARKHLPSRLARLRELDGRAAVRVRGQGTEFDSLREYVRGDDVRSIDWRASARNRNVVVRTWQPERDRRVVLVLDTSRTSAGRVEDVPRLDSAMDAALLLAALAARAGDRIDFVAGDRRVRSRVRSAGAADVVARLQDTMADLEPVIAEADWTSLAGAVTGFGRQRALVVLLTPLEPAAIEEGLLPVLPALTRHHRVVLASVKDPALEQLAATRGTLDEVYDAAAAEQVLVRRRRTADLLRALGVDVVDADAERLPPTLADHYLDLKARGLL</sequence>
<dbReference type="PANTHER" id="PTHR33608:SF3">
    <property type="entry name" value="SLR2013 PROTEIN"/>
    <property type="match status" value="1"/>
</dbReference>
<dbReference type="RefSeq" id="WP_344146532.1">
    <property type="nucleotide sequence ID" value="NZ_BAAAQR010000001.1"/>
</dbReference>
<gene>
    <name evidence="2" type="ORF">GCM10009844_03130</name>
</gene>
<feature type="domain" description="DUF58" evidence="1">
    <location>
        <begin position="192"/>
        <end position="393"/>
    </location>
</feature>
<dbReference type="PANTHER" id="PTHR33608">
    <property type="entry name" value="BLL2464 PROTEIN"/>
    <property type="match status" value="1"/>
</dbReference>
<proteinExistence type="predicted"/>
<comment type="caution">
    <text evidence="2">The sequence shown here is derived from an EMBL/GenBank/DDBJ whole genome shotgun (WGS) entry which is preliminary data.</text>
</comment>
<dbReference type="Pfam" id="PF01882">
    <property type="entry name" value="DUF58"/>
    <property type="match status" value="1"/>
</dbReference>
<reference evidence="2 3" key="1">
    <citation type="journal article" date="2019" name="Int. J. Syst. Evol. Microbiol.">
        <title>The Global Catalogue of Microorganisms (GCM) 10K type strain sequencing project: providing services to taxonomists for standard genome sequencing and annotation.</title>
        <authorList>
            <consortium name="The Broad Institute Genomics Platform"/>
            <consortium name="The Broad Institute Genome Sequencing Center for Infectious Disease"/>
            <person name="Wu L."/>
            <person name="Ma J."/>
        </authorList>
    </citation>
    <scope>NUCLEOTIDE SEQUENCE [LARGE SCALE GENOMIC DNA]</scope>
    <source>
        <strain evidence="2 3">JCM 16022</strain>
    </source>
</reference>
<accession>A0ABN2Z4Q7</accession>
<evidence type="ECO:0000313" key="3">
    <source>
        <dbReference type="Proteomes" id="UP001501771"/>
    </source>
</evidence>
<keyword evidence="3" id="KW-1185">Reference proteome</keyword>
<name>A0ABN2Z4Q7_9ACTN</name>
<evidence type="ECO:0000313" key="2">
    <source>
        <dbReference type="EMBL" id="GAA2136697.1"/>
    </source>
</evidence>
<protein>
    <submittedName>
        <fullName evidence="2">DUF58 domain-containing protein</fullName>
    </submittedName>
</protein>
<evidence type="ECO:0000259" key="1">
    <source>
        <dbReference type="Pfam" id="PF01882"/>
    </source>
</evidence>
<dbReference type="Proteomes" id="UP001501771">
    <property type="component" value="Unassembled WGS sequence"/>
</dbReference>